<dbReference type="SUPFAM" id="SSF47473">
    <property type="entry name" value="EF-hand"/>
    <property type="match status" value="1"/>
</dbReference>
<organism evidence="4 5">
    <name type="scientific">Perkinsus olseni</name>
    <name type="common">Perkinsus atlanticus</name>
    <dbReference type="NCBI Taxonomy" id="32597"/>
    <lineage>
        <taxon>Eukaryota</taxon>
        <taxon>Sar</taxon>
        <taxon>Alveolata</taxon>
        <taxon>Perkinsozoa</taxon>
        <taxon>Perkinsea</taxon>
        <taxon>Perkinsida</taxon>
        <taxon>Perkinsidae</taxon>
        <taxon>Perkinsus</taxon>
    </lineage>
</organism>
<evidence type="ECO:0000256" key="1">
    <source>
        <dbReference type="ARBA" id="ARBA00022837"/>
    </source>
</evidence>
<dbReference type="EMBL" id="JABANN010000214">
    <property type="protein sequence ID" value="KAF4666072.1"/>
    <property type="molecule type" value="Genomic_DNA"/>
</dbReference>
<evidence type="ECO:0000313" key="5">
    <source>
        <dbReference type="Proteomes" id="UP000572268"/>
    </source>
</evidence>
<feature type="compositionally biased region" description="Polar residues" evidence="2">
    <location>
        <begin position="412"/>
        <end position="423"/>
    </location>
</feature>
<dbReference type="Proteomes" id="UP000572268">
    <property type="component" value="Unassembled WGS sequence"/>
</dbReference>
<dbReference type="PROSITE" id="PS00018">
    <property type="entry name" value="EF_HAND_1"/>
    <property type="match status" value="1"/>
</dbReference>
<evidence type="ECO:0000313" key="4">
    <source>
        <dbReference type="EMBL" id="KAF4666072.1"/>
    </source>
</evidence>
<feature type="region of interest" description="Disordered" evidence="2">
    <location>
        <begin position="404"/>
        <end position="448"/>
    </location>
</feature>
<dbReference type="InterPro" id="IPR018247">
    <property type="entry name" value="EF_Hand_1_Ca_BS"/>
</dbReference>
<gene>
    <name evidence="4" type="ORF">FOL46_003278</name>
</gene>
<feature type="domain" description="EF-hand" evidence="3">
    <location>
        <begin position="504"/>
        <end position="539"/>
    </location>
</feature>
<accession>A0A7J6M3E9</accession>
<dbReference type="SMART" id="SM00054">
    <property type="entry name" value="EFh"/>
    <property type="match status" value="1"/>
</dbReference>
<sequence>MVVLVTRERRLPYSRAVEDDVALDRSFFDKLVQPSTTDTDWDIYLVESIWPILSRGLAALALEVERLHFRKDGDPLVRRRFCPLAWLAQYLLRNKPKSGTHDAEGMRREKQLEKFSEWADLERGRREIYRREKEVRRVFNGFSARRQVRISALPKVVAVLDELTWLGGELVNSEYCKTQSILESFRGKDSIDFEEFWRWFAGPPRGAGGVPLRWTAFVRAEARKHYKDARELKAMRIEEKEVAVVGTIRADEDRDELEFTQLCAKLSENEEIRKILDEDFILTGMEPAEGEEVVDEVPPRGSHVELLCDLMEKAGFRKDPNRFSGDEIAPELAALGDQQTFACEGAKWTVGCMHQWSLLQRLLVCECEDGVVDAESLKLMMDRREFSVLKRKVSLTKDVHLRSTTDDDTLQESETMAQENTEIGSRDPAPAGAGGPRGRTSSGERKPSLKELSDRYNINIIRLAWLSEQFGTLLPDGHDDYPDNPQSLSKSAVRGLAEELCPEITDEEFEAKWEIIDADRSGSLEFDEFVEWMALDEFDIDDGEYQPTIGFL</sequence>
<evidence type="ECO:0000256" key="2">
    <source>
        <dbReference type="SAM" id="MobiDB-lite"/>
    </source>
</evidence>
<dbReference type="InterPro" id="IPR002048">
    <property type="entry name" value="EF_hand_dom"/>
</dbReference>
<evidence type="ECO:0000259" key="3">
    <source>
        <dbReference type="PROSITE" id="PS50222"/>
    </source>
</evidence>
<comment type="caution">
    <text evidence="4">The sequence shown here is derived from an EMBL/GenBank/DDBJ whole genome shotgun (WGS) entry which is preliminary data.</text>
</comment>
<proteinExistence type="predicted"/>
<name>A0A7J6M3E9_PEROL</name>
<dbReference type="Gene3D" id="1.10.238.10">
    <property type="entry name" value="EF-hand"/>
    <property type="match status" value="1"/>
</dbReference>
<dbReference type="AlphaFoldDB" id="A0A7J6M3E9"/>
<dbReference type="GO" id="GO:0005509">
    <property type="term" value="F:calcium ion binding"/>
    <property type="evidence" value="ECO:0007669"/>
    <property type="project" value="InterPro"/>
</dbReference>
<dbReference type="PROSITE" id="PS50222">
    <property type="entry name" value="EF_HAND_2"/>
    <property type="match status" value="1"/>
</dbReference>
<protein>
    <recommendedName>
        <fullName evidence="3">EF-hand domain-containing protein</fullName>
    </recommendedName>
</protein>
<keyword evidence="1" id="KW-0106">Calcium</keyword>
<reference evidence="4 5" key="1">
    <citation type="submission" date="2020-04" db="EMBL/GenBank/DDBJ databases">
        <title>Perkinsus olseni comparative genomics.</title>
        <authorList>
            <person name="Bogema D.R."/>
        </authorList>
    </citation>
    <scope>NUCLEOTIDE SEQUENCE [LARGE SCALE GENOMIC DNA]</scope>
    <source>
        <strain evidence="4">ATCC PRA-31</strain>
    </source>
</reference>
<dbReference type="InterPro" id="IPR011992">
    <property type="entry name" value="EF-hand-dom_pair"/>
</dbReference>